<dbReference type="SUPFAM" id="SSF55874">
    <property type="entry name" value="ATPase domain of HSP90 chaperone/DNA topoisomerase II/histidine kinase"/>
    <property type="match status" value="1"/>
</dbReference>
<dbReference type="GO" id="GO:0000160">
    <property type="term" value="P:phosphorelay signal transduction system"/>
    <property type="evidence" value="ECO:0007669"/>
    <property type="project" value="UniProtKB-KW"/>
</dbReference>
<evidence type="ECO:0000256" key="2">
    <source>
        <dbReference type="ARBA" id="ARBA00012438"/>
    </source>
</evidence>
<keyword evidence="6" id="KW-0472">Membrane</keyword>
<dbReference type="SMART" id="SM00387">
    <property type="entry name" value="HATPase_c"/>
    <property type="match status" value="1"/>
</dbReference>
<proteinExistence type="predicted"/>
<protein>
    <recommendedName>
        <fullName evidence="2">histidine kinase</fullName>
        <ecNumber evidence="2">2.7.13.3</ecNumber>
    </recommendedName>
</protein>
<dbReference type="Proteomes" id="UP000636004">
    <property type="component" value="Unassembled WGS sequence"/>
</dbReference>
<evidence type="ECO:0000256" key="3">
    <source>
        <dbReference type="ARBA" id="ARBA00022679"/>
    </source>
</evidence>
<evidence type="ECO:0000256" key="1">
    <source>
        <dbReference type="ARBA" id="ARBA00000085"/>
    </source>
</evidence>
<accession>A0A918R743</accession>
<keyword evidence="9" id="KW-1185">Reference proteome</keyword>
<dbReference type="Gene3D" id="3.30.565.10">
    <property type="entry name" value="Histidine kinase-like ATPase, C-terminal domain"/>
    <property type="match status" value="1"/>
</dbReference>
<reference evidence="8" key="2">
    <citation type="submission" date="2020-09" db="EMBL/GenBank/DDBJ databases">
        <authorList>
            <person name="Sun Q."/>
            <person name="Kim S."/>
        </authorList>
    </citation>
    <scope>NUCLEOTIDE SEQUENCE</scope>
    <source>
        <strain evidence="8">KCTC 12710</strain>
    </source>
</reference>
<dbReference type="AlphaFoldDB" id="A0A918R743"/>
<dbReference type="InterPro" id="IPR005467">
    <property type="entry name" value="His_kinase_dom"/>
</dbReference>
<dbReference type="EC" id="2.7.13.3" evidence="2"/>
<evidence type="ECO:0000313" key="9">
    <source>
        <dbReference type="Proteomes" id="UP000636004"/>
    </source>
</evidence>
<dbReference type="CDD" id="cd16917">
    <property type="entry name" value="HATPase_UhpB-NarQ-NarX-like"/>
    <property type="match status" value="1"/>
</dbReference>
<dbReference type="InterPro" id="IPR003594">
    <property type="entry name" value="HATPase_dom"/>
</dbReference>
<comment type="caution">
    <text evidence="8">The sequence shown here is derived from an EMBL/GenBank/DDBJ whole genome shotgun (WGS) entry which is preliminary data.</text>
</comment>
<reference evidence="8" key="1">
    <citation type="journal article" date="2014" name="Int. J. Syst. Evol. Microbiol.">
        <title>Complete genome sequence of Corynebacterium casei LMG S-19264T (=DSM 44701T), isolated from a smear-ripened cheese.</title>
        <authorList>
            <consortium name="US DOE Joint Genome Institute (JGI-PGF)"/>
            <person name="Walter F."/>
            <person name="Albersmeier A."/>
            <person name="Kalinowski J."/>
            <person name="Ruckert C."/>
        </authorList>
    </citation>
    <scope>NUCLEOTIDE SEQUENCE</scope>
    <source>
        <strain evidence="8">KCTC 12710</strain>
    </source>
</reference>
<dbReference type="PROSITE" id="PS50109">
    <property type="entry name" value="HIS_KIN"/>
    <property type="match status" value="1"/>
</dbReference>
<dbReference type="Pfam" id="PF02518">
    <property type="entry name" value="HATPase_c"/>
    <property type="match status" value="1"/>
</dbReference>
<keyword evidence="3" id="KW-0808">Transferase</keyword>
<gene>
    <name evidence="8" type="ORF">GCM10007028_29700</name>
</gene>
<keyword evidence="6" id="KW-0812">Transmembrane</keyword>
<dbReference type="PANTHER" id="PTHR24421">
    <property type="entry name" value="NITRATE/NITRITE SENSOR PROTEIN NARX-RELATED"/>
    <property type="match status" value="1"/>
</dbReference>
<evidence type="ECO:0000313" key="8">
    <source>
        <dbReference type="EMBL" id="GGZ89478.1"/>
    </source>
</evidence>
<feature type="domain" description="Histidine kinase" evidence="7">
    <location>
        <begin position="343"/>
        <end position="530"/>
    </location>
</feature>
<dbReference type="InterPro" id="IPR036890">
    <property type="entry name" value="HATPase_C_sf"/>
</dbReference>
<comment type="catalytic activity">
    <reaction evidence="1">
        <text>ATP + protein L-histidine = ADP + protein N-phospho-L-histidine.</text>
        <dbReference type="EC" id="2.7.13.3"/>
    </reaction>
</comment>
<name>A0A918R743_9FLAO</name>
<evidence type="ECO:0000259" key="7">
    <source>
        <dbReference type="PROSITE" id="PS50109"/>
    </source>
</evidence>
<dbReference type="GO" id="GO:0004673">
    <property type="term" value="F:protein histidine kinase activity"/>
    <property type="evidence" value="ECO:0007669"/>
    <property type="project" value="UniProtKB-EC"/>
</dbReference>
<keyword evidence="6" id="KW-1133">Transmembrane helix</keyword>
<evidence type="ECO:0000256" key="6">
    <source>
        <dbReference type="SAM" id="Phobius"/>
    </source>
</evidence>
<organism evidence="8 9">
    <name type="scientific">Algibacter mikhailovii</name>
    <dbReference type="NCBI Taxonomy" id="425498"/>
    <lineage>
        <taxon>Bacteria</taxon>
        <taxon>Pseudomonadati</taxon>
        <taxon>Bacteroidota</taxon>
        <taxon>Flavobacteriia</taxon>
        <taxon>Flavobacteriales</taxon>
        <taxon>Flavobacteriaceae</taxon>
        <taxon>Algibacter</taxon>
    </lineage>
</organism>
<evidence type="ECO:0000256" key="5">
    <source>
        <dbReference type="ARBA" id="ARBA00023012"/>
    </source>
</evidence>
<feature type="transmembrane region" description="Helical" evidence="6">
    <location>
        <begin position="208"/>
        <end position="230"/>
    </location>
</feature>
<keyword evidence="5" id="KW-0902">Two-component regulatory system</keyword>
<dbReference type="EMBL" id="BMWZ01000007">
    <property type="protein sequence ID" value="GGZ89478.1"/>
    <property type="molecule type" value="Genomic_DNA"/>
</dbReference>
<evidence type="ECO:0000256" key="4">
    <source>
        <dbReference type="ARBA" id="ARBA00022777"/>
    </source>
</evidence>
<sequence length="531" mass="60231">MSFTFYNQFSKAIDERILLQLNSIKTLKKNQIEDLIESEWNTFLASRDSTDHFNTMHLDIPEEILGTSGIYDLTPLDPSRKTAIVLVSNKNNKTVTRRIDENKITKILLERTGMGNSGESYLVGEDYFMRSPSRFFPTKSPGTIKVETIGVKDAFSGKTERGVFPDYRAVKVYSAYGLIEISKLKLVILSEIDIGEVTAPLKKLRIRLLGLIVVVMLIAIILSLFLTRLITVPIMNMQESLKIMAAGNYEQNKAFYKISNEMKEMFEALAQLKKSLQGAVAFSNEIGDMNLSSQYQPKSENDILGKSLIKMRDKLREFRNKENKNRLHAKRLLVDGLEKERQRLSMELHDGLGPLLTTLKFYIENKVESIEHKKVMLKAVDSTIKEVRLMSNALMPSAINDFGVGAVLSNFVESVNASTDIDIVFEDLTKKDKSKLSKTQKINIFRIGQELINNALKHADANKIRITLSEFDDFVSFFYFDNGKGFDLKKVKLGSGIVNIRERVEICDGKIQIDSKNGMTTFEIELPITNE</sequence>
<dbReference type="Gene3D" id="6.10.340.10">
    <property type="match status" value="1"/>
</dbReference>
<dbReference type="PANTHER" id="PTHR24421:SF10">
    <property type="entry name" value="NITRATE_NITRITE SENSOR PROTEIN NARQ"/>
    <property type="match status" value="1"/>
</dbReference>
<keyword evidence="4" id="KW-0418">Kinase</keyword>
<dbReference type="InterPro" id="IPR050482">
    <property type="entry name" value="Sensor_HK_TwoCompSys"/>
</dbReference>